<dbReference type="Pfam" id="PF14039">
    <property type="entry name" value="YusW"/>
    <property type="match status" value="1"/>
</dbReference>
<comment type="caution">
    <text evidence="2">The sequence shown here is derived from an EMBL/GenBank/DDBJ whole genome shotgun (WGS) entry which is preliminary data.</text>
</comment>
<feature type="chain" id="PRO_5042510722" evidence="1">
    <location>
        <begin position="26"/>
        <end position="130"/>
    </location>
</feature>
<keyword evidence="1" id="KW-0732">Signal</keyword>
<evidence type="ECO:0000313" key="3">
    <source>
        <dbReference type="Proteomes" id="UP001285636"/>
    </source>
</evidence>
<organism evidence="2 3">
    <name type="scientific">Alkalihalophilus pseudofirmus</name>
    <name type="common">Bacillus pseudofirmus</name>
    <dbReference type="NCBI Taxonomy" id="79885"/>
    <lineage>
        <taxon>Bacteria</taxon>
        <taxon>Bacillati</taxon>
        <taxon>Bacillota</taxon>
        <taxon>Bacilli</taxon>
        <taxon>Bacillales</taxon>
        <taxon>Bacillaceae</taxon>
        <taxon>Alkalihalophilus</taxon>
    </lineage>
</organism>
<dbReference type="InterPro" id="IPR025623">
    <property type="entry name" value="YusW"/>
</dbReference>
<protein>
    <submittedName>
        <fullName evidence="2">YusW family protein</fullName>
    </submittedName>
</protein>
<reference evidence="2" key="1">
    <citation type="submission" date="2023-10" db="EMBL/GenBank/DDBJ databases">
        <title>Screening of Alkalihalophilus pseudofirmusBZ-TG-HK211 and Its Alleviation of Salt Stress on Rapeseed Growth.</title>
        <authorList>
            <person name="Zhao B."/>
            <person name="Guo T."/>
        </authorList>
    </citation>
    <scope>NUCLEOTIDE SEQUENCE</scope>
    <source>
        <strain evidence="2">BZ-TG-HK211</strain>
    </source>
</reference>
<feature type="signal peptide" evidence="1">
    <location>
        <begin position="1"/>
        <end position="25"/>
    </location>
</feature>
<evidence type="ECO:0000256" key="1">
    <source>
        <dbReference type="SAM" id="SignalP"/>
    </source>
</evidence>
<dbReference type="RefSeq" id="WP_323465716.1">
    <property type="nucleotide sequence ID" value="NZ_CP144224.1"/>
</dbReference>
<dbReference type="EMBL" id="JAWJAY010000001">
    <property type="protein sequence ID" value="MDV2883874.1"/>
    <property type="molecule type" value="Genomic_DNA"/>
</dbReference>
<name>A0AAJ2KZI8_ALKPS</name>
<proteinExistence type="predicted"/>
<dbReference type="Proteomes" id="UP001285636">
    <property type="component" value="Unassembled WGS sequence"/>
</dbReference>
<evidence type="ECO:0000313" key="2">
    <source>
        <dbReference type="EMBL" id="MDV2883874.1"/>
    </source>
</evidence>
<gene>
    <name evidence="2" type="ORF">RYX45_01685</name>
</gene>
<dbReference type="AlphaFoldDB" id="A0AAJ2KZI8"/>
<accession>A0AAJ2KZI8</accession>
<sequence>MRLKWVLCTLLFIGLVTGTATSVLAAPSIIDFELEVDLKDGKKYDLEYEMNGSTVEAKYLIPGEPALFGQEAAPKVKEFMDSLALTPSSNQDTVITGVLSKLGINREDVKEFELEVDFDNGAELEIEFKG</sequence>